<evidence type="ECO:0000313" key="2">
    <source>
        <dbReference type="Proteomes" id="UP000199542"/>
    </source>
</evidence>
<accession>A0A1G4RKH9</accession>
<gene>
    <name evidence="1" type="ORF">SAMN02927900_02780</name>
</gene>
<protein>
    <submittedName>
        <fullName evidence="1">Uncharacterized protein</fullName>
    </submittedName>
</protein>
<organism evidence="1 2">
    <name type="scientific">Rhizobium mongolense subsp. loessense</name>
    <dbReference type="NCBI Taxonomy" id="158890"/>
    <lineage>
        <taxon>Bacteria</taxon>
        <taxon>Pseudomonadati</taxon>
        <taxon>Pseudomonadota</taxon>
        <taxon>Alphaproteobacteria</taxon>
        <taxon>Hyphomicrobiales</taxon>
        <taxon>Rhizobiaceae</taxon>
        <taxon>Rhizobium/Agrobacterium group</taxon>
        <taxon>Rhizobium</taxon>
    </lineage>
</organism>
<dbReference type="EMBL" id="FMTM01000003">
    <property type="protein sequence ID" value="SCW57131.1"/>
    <property type="molecule type" value="Genomic_DNA"/>
</dbReference>
<proteinExistence type="predicted"/>
<evidence type="ECO:0000313" key="1">
    <source>
        <dbReference type="EMBL" id="SCW57131.1"/>
    </source>
</evidence>
<sequence>MLGKGKKLFGDGAFPGALKLVGSKVSGSGVTINKYIRDGDVVTGSFEFEKPTAAELERRRNLS</sequence>
<reference evidence="1 2" key="1">
    <citation type="submission" date="2016-10" db="EMBL/GenBank/DDBJ databases">
        <authorList>
            <person name="de Groot N.N."/>
        </authorList>
    </citation>
    <scope>NUCLEOTIDE SEQUENCE [LARGE SCALE GENOMIC DNA]</scope>
    <source>
        <strain evidence="1 2">CGMCC 1.3401</strain>
    </source>
</reference>
<dbReference type="Proteomes" id="UP000199542">
    <property type="component" value="Unassembled WGS sequence"/>
</dbReference>
<dbReference type="AlphaFoldDB" id="A0A1G4RKH9"/>
<name>A0A1G4RKH9_9HYPH</name>